<keyword evidence="5 7" id="KW-1133">Transmembrane helix</keyword>
<dbReference type="InterPro" id="IPR025857">
    <property type="entry name" value="MacB_PCD"/>
</dbReference>
<feature type="transmembrane region" description="Helical" evidence="7">
    <location>
        <begin position="367"/>
        <end position="389"/>
    </location>
</feature>
<accession>A0A3G8M3I8</accession>
<feature type="transmembrane region" description="Helical" evidence="7">
    <location>
        <begin position="43"/>
        <end position="65"/>
    </location>
</feature>
<protein>
    <submittedName>
        <fullName evidence="10">FtsX-like permease family protein</fullName>
    </submittedName>
</protein>
<evidence type="ECO:0000256" key="7">
    <source>
        <dbReference type="SAM" id="Phobius"/>
    </source>
</evidence>
<evidence type="ECO:0000256" key="4">
    <source>
        <dbReference type="ARBA" id="ARBA00022692"/>
    </source>
</evidence>
<dbReference type="InterPro" id="IPR003838">
    <property type="entry name" value="ABC3_permease_C"/>
</dbReference>
<dbReference type="Proteomes" id="UP000273982">
    <property type="component" value="Chromosome"/>
</dbReference>
<evidence type="ECO:0000313" key="10">
    <source>
        <dbReference type="EMBL" id="AZG76523.1"/>
    </source>
</evidence>
<evidence type="ECO:0000256" key="5">
    <source>
        <dbReference type="ARBA" id="ARBA00022989"/>
    </source>
</evidence>
<sequence>MSLGKEIGLATRQFGGRSGVAWTRPSLTLLIAWRNLVHDRVRFAVTLVGIAFSTILVGIQLGMLLNFLHTTSTVVDHAGADLWVAAHGVPSVDLATPIDGRRRFQSLAVEGVAVAEPYLLHFGFWKRADGIRQIVILIGVEPGAEMGLPLTLPAGQSFREALSSPDGIIIDRLYAEKLGVTGLNQLVEINDRRARVVGFTDGIRTFTQSPYVFTSLRNARSLLGRTDNLITYVLIRLSPGQDPATVIERLSARMPDVDVMTSREFAANSQKYWLLTTGAGISIICSSLLALFVGVVIVAQTLYASTMDRLPEYAVIRAMGGPRWYLYKIVIEQAVIGGLIGSVVGIGAVAVLVYLGRNMSSPPLFPAWLAVGIGAVTVLMCVGASLVSISKITSIDPVKVFR</sequence>
<dbReference type="GO" id="GO:0005886">
    <property type="term" value="C:plasma membrane"/>
    <property type="evidence" value="ECO:0007669"/>
    <property type="project" value="UniProtKB-SubCell"/>
</dbReference>
<keyword evidence="6 7" id="KW-0472">Membrane</keyword>
<dbReference type="InterPro" id="IPR051125">
    <property type="entry name" value="ABC-4/HrtB_transporter"/>
</dbReference>
<dbReference type="RefSeq" id="WP_124738311.1">
    <property type="nucleotide sequence ID" value="NZ_CP034086.1"/>
</dbReference>
<feature type="domain" description="MacB-like periplasmic core" evidence="9">
    <location>
        <begin position="44"/>
        <end position="252"/>
    </location>
</feature>
<feature type="transmembrane region" description="Helical" evidence="7">
    <location>
        <begin position="272"/>
        <end position="304"/>
    </location>
</feature>
<evidence type="ECO:0000256" key="1">
    <source>
        <dbReference type="ARBA" id="ARBA00004651"/>
    </source>
</evidence>
<reference evidence="10 11" key="1">
    <citation type="submission" date="2018-11" db="EMBL/GenBank/DDBJ databases">
        <title>Genome squencing of methanotrophic bacteria isolated from alkaline groundwater in Korea.</title>
        <authorList>
            <person name="Nguyen L.N."/>
        </authorList>
    </citation>
    <scope>NUCLEOTIDE SEQUENCE [LARGE SCALE GENOMIC DNA]</scope>
    <source>
        <strain evidence="10 11">GW6</strain>
    </source>
</reference>
<comment type="subcellular location">
    <subcellularLocation>
        <location evidence="1">Cell membrane</location>
        <topology evidence="1">Multi-pass membrane protein</topology>
    </subcellularLocation>
</comment>
<evidence type="ECO:0000256" key="6">
    <source>
        <dbReference type="ARBA" id="ARBA00023136"/>
    </source>
</evidence>
<evidence type="ECO:0000259" key="8">
    <source>
        <dbReference type="Pfam" id="PF02687"/>
    </source>
</evidence>
<evidence type="ECO:0000256" key="3">
    <source>
        <dbReference type="ARBA" id="ARBA00022475"/>
    </source>
</evidence>
<keyword evidence="4 7" id="KW-0812">Transmembrane</keyword>
<dbReference type="PANTHER" id="PTHR43738">
    <property type="entry name" value="ABC TRANSPORTER, MEMBRANE PROTEIN"/>
    <property type="match status" value="1"/>
</dbReference>
<feature type="domain" description="ABC3 transporter permease C-terminal" evidence="8">
    <location>
        <begin position="286"/>
        <end position="397"/>
    </location>
</feature>
<evidence type="ECO:0000256" key="2">
    <source>
        <dbReference type="ARBA" id="ARBA00022448"/>
    </source>
</evidence>
<keyword evidence="2" id="KW-0813">Transport</keyword>
<dbReference type="Pfam" id="PF12704">
    <property type="entry name" value="MacB_PCD"/>
    <property type="match status" value="1"/>
</dbReference>
<dbReference type="KEGG" id="mros:EHO51_07155"/>
<gene>
    <name evidence="10" type="ORF">EHO51_07155</name>
</gene>
<organism evidence="10 11">
    <name type="scientific">Methylocystis rosea</name>
    <dbReference type="NCBI Taxonomy" id="173366"/>
    <lineage>
        <taxon>Bacteria</taxon>
        <taxon>Pseudomonadati</taxon>
        <taxon>Pseudomonadota</taxon>
        <taxon>Alphaproteobacteria</taxon>
        <taxon>Hyphomicrobiales</taxon>
        <taxon>Methylocystaceae</taxon>
        <taxon>Methylocystis</taxon>
    </lineage>
</organism>
<keyword evidence="3" id="KW-1003">Cell membrane</keyword>
<evidence type="ECO:0000313" key="11">
    <source>
        <dbReference type="Proteomes" id="UP000273982"/>
    </source>
</evidence>
<dbReference type="EMBL" id="CP034086">
    <property type="protein sequence ID" value="AZG76523.1"/>
    <property type="molecule type" value="Genomic_DNA"/>
</dbReference>
<dbReference type="PANTHER" id="PTHR43738:SF1">
    <property type="entry name" value="HEMIN TRANSPORT SYSTEM PERMEASE PROTEIN HRTB-RELATED"/>
    <property type="match status" value="1"/>
</dbReference>
<dbReference type="InterPro" id="IPR005891">
    <property type="entry name" value="DevC"/>
</dbReference>
<evidence type="ECO:0000259" key="9">
    <source>
        <dbReference type="Pfam" id="PF12704"/>
    </source>
</evidence>
<name>A0A3G8M3I8_9HYPH</name>
<dbReference type="AlphaFoldDB" id="A0A3G8M3I8"/>
<dbReference type="Pfam" id="PF02687">
    <property type="entry name" value="FtsX"/>
    <property type="match status" value="1"/>
</dbReference>
<dbReference type="PIRSF" id="PIRSF031773">
    <property type="entry name" value="DevC"/>
    <property type="match status" value="1"/>
</dbReference>
<proteinExistence type="predicted"/>
<feature type="transmembrane region" description="Helical" evidence="7">
    <location>
        <begin position="325"/>
        <end position="355"/>
    </location>
</feature>